<proteinExistence type="predicted"/>
<evidence type="ECO:0000256" key="1">
    <source>
        <dbReference type="ARBA" id="ARBA00004496"/>
    </source>
</evidence>
<feature type="region of interest" description="Disordered" evidence="5">
    <location>
        <begin position="841"/>
        <end position="878"/>
    </location>
</feature>
<dbReference type="InterPro" id="IPR002083">
    <property type="entry name" value="MATH/TRAF_dom"/>
</dbReference>
<dbReference type="InterPro" id="IPR003409">
    <property type="entry name" value="MORN"/>
</dbReference>
<reference evidence="8 9" key="1">
    <citation type="submission" date="2019-04" db="EMBL/GenBank/DDBJ databases">
        <title>Friends and foes A comparative genomics study of 23 Aspergillus species from section Flavi.</title>
        <authorList>
            <consortium name="DOE Joint Genome Institute"/>
            <person name="Kjaerbolling I."/>
            <person name="Vesth T."/>
            <person name="Frisvad J.C."/>
            <person name="Nybo J.L."/>
            <person name="Theobald S."/>
            <person name="Kildgaard S."/>
            <person name="Isbrandt T."/>
            <person name="Kuo A."/>
            <person name="Sato A."/>
            <person name="Lyhne E.K."/>
            <person name="Kogle M.E."/>
            <person name="Wiebenga A."/>
            <person name="Kun R.S."/>
            <person name="Lubbers R.J."/>
            <person name="Makela M.R."/>
            <person name="Barry K."/>
            <person name="Chovatia M."/>
            <person name="Clum A."/>
            <person name="Daum C."/>
            <person name="Haridas S."/>
            <person name="He G."/>
            <person name="LaButti K."/>
            <person name="Lipzen A."/>
            <person name="Mondo S."/>
            <person name="Riley R."/>
            <person name="Salamov A."/>
            <person name="Simmons B.A."/>
            <person name="Magnuson J.K."/>
            <person name="Henrissat B."/>
            <person name="Mortensen U.H."/>
            <person name="Larsen T.O."/>
            <person name="Devries R.P."/>
            <person name="Grigoriev I.V."/>
            <person name="Machida M."/>
            <person name="Baker S.E."/>
            <person name="Andersen M.R."/>
        </authorList>
    </citation>
    <scope>NUCLEOTIDE SEQUENCE [LARGE SCALE GENOMIC DNA]</scope>
    <source>
        <strain evidence="8 9">CBS 151.66</strain>
    </source>
</reference>
<keyword evidence="3" id="KW-0677">Repeat</keyword>
<dbReference type="GO" id="GO:0008270">
    <property type="term" value="F:zinc ion binding"/>
    <property type="evidence" value="ECO:0007669"/>
    <property type="project" value="UniProtKB-KW"/>
</dbReference>
<keyword evidence="9" id="KW-1185">Reference proteome</keyword>
<protein>
    <submittedName>
        <fullName evidence="8">Uncharacterized protein</fullName>
    </submittedName>
</protein>
<dbReference type="InterPro" id="IPR008974">
    <property type="entry name" value="TRAF-like"/>
</dbReference>
<dbReference type="PANTHER" id="PTHR43215:SF14">
    <property type="entry name" value="RADIAL SPOKE HEAD 1 HOMOLOG"/>
    <property type="match status" value="1"/>
</dbReference>
<dbReference type="GO" id="GO:0016579">
    <property type="term" value="P:protein deubiquitination"/>
    <property type="evidence" value="ECO:0007669"/>
    <property type="project" value="InterPro"/>
</dbReference>
<keyword evidence="4" id="KW-0862">Zinc</keyword>
<keyword evidence="4" id="KW-0863">Zinc-finger</keyword>
<evidence type="ECO:0000259" key="6">
    <source>
        <dbReference type="PROSITE" id="PS50089"/>
    </source>
</evidence>
<dbReference type="Gene3D" id="3.90.70.10">
    <property type="entry name" value="Cysteine proteinases"/>
    <property type="match status" value="1"/>
</dbReference>
<dbReference type="PANTHER" id="PTHR43215">
    <property type="entry name" value="RADIAL SPOKE HEAD 1 HOMOLOG"/>
    <property type="match status" value="1"/>
</dbReference>
<dbReference type="OrthoDB" id="294378at2759"/>
<dbReference type="Pfam" id="PF02493">
    <property type="entry name" value="MORN"/>
    <property type="match status" value="4"/>
</dbReference>
<evidence type="ECO:0000256" key="5">
    <source>
        <dbReference type="SAM" id="MobiDB-lite"/>
    </source>
</evidence>
<dbReference type="InterPro" id="IPR013083">
    <property type="entry name" value="Znf_RING/FYVE/PHD"/>
</dbReference>
<feature type="domain" description="RING-type" evidence="6">
    <location>
        <begin position="1217"/>
        <end position="1252"/>
    </location>
</feature>
<evidence type="ECO:0000256" key="2">
    <source>
        <dbReference type="ARBA" id="ARBA00022490"/>
    </source>
</evidence>
<dbReference type="EMBL" id="ML732189">
    <property type="protein sequence ID" value="KAB8075822.1"/>
    <property type="molecule type" value="Genomic_DNA"/>
</dbReference>
<feature type="domain" description="MATH" evidence="7">
    <location>
        <begin position="149"/>
        <end position="338"/>
    </location>
</feature>
<dbReference type="Pfam" id="PF00443">
    <property type="entry name" value="UCH"/>
    <property type="match status" value="1"/>
</dbReference>
<feature type="compositionally biased region" description="Polar residues" evidence="5">
    <location>
        <begin position="1"/>
        <end position="31"/>
    </location>
</feature>
<gene>
    <name evidence="8" type="ORF">BDV29DRAFT_102681</name>
</gene>
<dbReference type="Pfam" id="PF13920">
    <property type="entry name" value="zf-C3HC4_3"/>
    <property type="match status" value="1"/>
</dbReference>
<comment type="subcellular location">
    <subcellularLocation>
        <location evidence="1">Cytoplasm</location>
    </subcellularLocation>
</comment>
<dbReference type="SMART" id="SM00698">
    <property type="entry name" value="MORN"/>
    <property type="match status" value="4"/>
</dbReference>
<dbReference type="Gene3D" id="2.60.210.10">
    <property type="entry name" value="Apoptosis, Tumor Necrosis Factor Receptor Associated Protein 2, Chain A"/>
    <property type="match status" value="1"/>
</dbReference>
<dbReference type="FunFam" id="3.30.40.10:FF:000334">
    <property type="entry name" value="MATH and UCH domain protein"/>
    <property type="match status" value="1"/>
</dbReference>
<dbReference type="PROSITE" id="PS50089">
    <property type="entry name" value="ZF_RING_2"/>
    <property type="match status" value="1"/>
</dbReference>
<dbReference type="Gene3D" id="3.30.40.10">
    <property type="entry name" value="Zinc/RING finger domain, C3HC4 (zinc finger)"/>
    <property type="match status" value="1"/>
</dbReference>
<evidence type="ECO:0000313" key="9">
    <source>
        <dbReference type="Proteomes" id="UP000326565"/>
    </source>
</evidence>
<dbReference type="AlphaFoldDB" id="A0A5N5X928"/>
<dbReference type="SUPFAM" id="SSF57850">
    <property type="entry name" value="RING/U-box"/>
    <property type="match status" value="1"/>
</dbReference>
<organism evidence="8 9">
    <name type="scientific">Aspergillus leporis</name>
    <dbReference type="NCBI Taxonomy" id="41062"/>
    <lineage>
        <taxon>Eukaryota</taxon>
        <taxon>Fungi</taxon>
        <taxon>Dikarya</taxon>
        <taxon>Ascomycota</taxon>
        <taxon>Pezizomycotina</taxon>
        <taxon>Eurotiomycetes</taxon>
        <taxon>Eurotiomycetidae</taxon>
        <taxon>Eurotiales</taxon>
        <taxon>Aspergillaceae</taxon>
        <taxon>Aspergillus</taxon>
        <taxon>Aspergillus subgen. Circumdati</taxon>
    </lineage>
</organism>
<dbReference type="SUPFAM" id="SSF49599">
    <property type="entry name" value="TRAF domain-like"/>
    <property type="match status" value="1"/>
</dbReference>
<evidence type="ECO:0000313" key="8">
    <source>
        <dbReference type="EMBL" id="KAB8075822.1"/>
    </source>
</evidence>
<dbReference type="GO" id="GO:0005737">
    <property type="term" value="C:cytoplasm"/>
    <property type="evidence" value="ECO:0007669"/>
    <property type="project" value="UniProtKB-SubCell"/>
</dbReference>
<dbReference type="PROSITE" id="PS50144">
    <property type="entry name" value="MATH"/>
    <property type="match status" value="1"/>
</dbReference>
<dbReference type="InterPro" id="IPR038765">
    <property type="entry name" value="Papain-like_cys_pep_sf"/>
</dbReference>
<dbReference type="Gene3D" id="2.20.110.10">
    <property type="entry name" value="Histone H3 K4-specific methyltransferase SET7/9 N-terminal domain"/>
    <property type="match status" value="2"/>
</dbReference>
<dbReference type="CDD" id="cd02257">
    <property type="entry name" value="Peptidase_C19"/>
    <property type="match status" value="1"/>
</dbReference>
<accession>A0A5N5X928</accession>
<keyword evidence="4" id="KW-0479">Metal-binding</keyword>
<feature type="compositionally biased region" description="Polar residues" evidence="5">
    <location>
        <begin position="47"/>
        <end position="72"/>
    </location>
</feature>
<sequence>MDANQETSTTVERLPPSSTDAFYTETGTPTVTMDMPASDAPELAANHSDNQSDSPTQEQEHNSTSQDASTEGQEPPMRSDTSTPPRPPPPEVEHAYWAEMEEDTSVPDEAEMKEIESASDGDYSAYEYAYWEKNFHPELEDPEYRPAEKARLTWKVKGVRGTKDQPNRTKIMRSPPAYIGGYWWTIKFFPRGNNVSSMSVYIECSPTMPIFDNTVPDTEFKVLRGPADGDINGLAPDLDVKFAHTDDSATWLEDYKSRCPENTASGTWRVSAQIGVIIYNPDEPRTGWMQSSCHQFNPHNLDWGWTSFHGPWDKIHRRQRGQRQALLRNDTLAFDAYIRIIDDPTRSLWWHASDSEPTWDSLGLTGYRPLGDSVINHSAEVAGLATWMHIAPFCKIIQDANIVEHRNNCDVKPKPLCDALQKFLWQLRSRSHSLQYVDTDNITSTLRNLHEYSGDVCEFWECLRRTLELELAGTDAVKELASLFDSPSPDLLLKEAQGSDVVNTVPADFNSRISVPADQAKTMHEALGSYLNSKPGRWALPSILHVELSRQKLDRVARQWRLNYNRVELDEELDLSQWLLDGHCGKYVLYGYIVHRGRRTSGKFFSILRPGGPGTKWLAFDDGSDNRVECLTRKTALGPHLGLDASQKVDHKTGHDVAIAVMYIRSDLVQDYLPGPQGPWAAPPAMKEYYESGIYPYAETSEGKILEDIQIEVYSAPQYDKLGSLFDTYDLMSKAKAANKVMYLTLPRSANLIDLRKKIALWASAATQSETSPEHIRLWQIGHTRERSGPTLAFSRVSELRATLDLPMRTARFWMQVVSDVDAKYFAMADPQEAEVLQIKPEEAVVEREDSDSSDDQQSVPEVEAGLAGPSGTASRTDGVVQVVTGEASLEYLSNDITGGSVAVETSSPEVRLPDNGTLSSADNDAIIAAIVADDIEQIESEETTDTTPQANDAPSELPVTEIPTDSPASESTPAHPAEPEPRLPVDHVYYFIQLFDVETQSLRTIGSFFSQKEETIKTAVRKHLHWPPLKDFQVWQRVDGTTVTTMSSAETFEVFVPDGTCFIVGDKLNKDRRLKLNQAGLLANPDQLVRYLWAESRNHPTKAFTGSKTIEASFTSEYYSGELNKGFYHGKGKHISDSAGTYDGEFVLGKRHGKGLMEYPIGDTYDGDWYENQCHGQGTFVEKKTGNKYVGGYKDGKRHGKGISYWEVADEEMDLCQICYCEEQDALFYDCGHVCACVTCARQVDICPICRKNIISVVKIYRT</sequence>
<dbReference type="SUPFAM" id="SSF82185">
    <property type="entry name" value="Histone H3 K4-specific methyltransferase SET7/9 N-terminal domain"/>
    <property type="match status" value="1"/>
</dbReference>
<dbReference type="InterPro" id="IPR001394">
    <property type="entry name" value="Peptidase_C19_UCH"/>
</dbReference>
<evidence type="ECO:0000256" key="3">
    <source>
        <dbReference type="ARBA" id="ARBA00022737"/>
    </source>
</evidence>
<feature type="region of interest" description="Disordered" evidence="5">
    <location>
        <begin position="1"/>
        <end position="92"/>
    </location>
</feature>
<dbReference type="SUPFAM" id="SSF54001">
    <property type="entry name" value="Cysteine proteinases"/>
    <property type="match status" value="1"/>
</dbReference>
<evidence type="ECO:0000259" key="7">
    <source>
        <dbReference type="PROSITE" id="PS50144"/>
    </source>
</evidence>
<evidence type="ECO:0000256" key="4">
    <source>
        <dbReference type="PROSITE-ProRule" id="PRU00175"/>
    </source>
</evidence>
<name>A0A5N5X928_9EURO</name>
<feature type="region of interest" description="Disordered" evidence="5">
    <location>
        <begin position="941"/>
        <end position="982"/>
    </location>
</feature>
<dbReference type="Proteomes" id="UP000326565">
    <property type="component" value="Unassembled WGS sequence"/>
</dbReference>
<keyword evidence="2" id="KW-0963">Cytoplasm</keyword>
<dbReference type="InterPro" id="IPR001841">
    <property type="entry name" value="Znf_RING"/>
</dbReference>
<dbReference type="GO" id="GO:0004843">
    <property type="term" value="F:cysteine-type deubiquitinase activity"/>
    <property type="evidence" value="ECO:0007669"/>
    <property type="project" value="InterPro"/>
</dbReference>